<organism evidence="2 3">
    <name type="scientific">Subdoligranulum variabile</name>
    <dbReference type="NCBI Taxonomy" id="214851"/>
    <lineage>
        <taxon>Bacteria</taxon>
        <taxon>Bacillati</taxon>
        <taxon>Bacillota</taxon>
        <taxon>Clostridia</taxon>
        <taxon>Eubacteriales</taxon>
        <taxon>Oscillospiraceae</taxon>
        <taxon>Subdoligranulum</taxon>
    </lineage>
</organism>
<reference evidence="2" key="2">
    <citation type="submission" date="2021-09" db="EMBL/GenBank/DDBJ databases">
        <authorList>
            <person name="Gilroy R."/>
        </authorList>
    </citation>
    <scope>NUCLEOTIDE SEQUENCE</scope>
    <source>
        <strain evidence="2">ChiBcec21-2208</strain>
    </source>
</reference>
<keyword evidence="1" id="KW-0472">Membrane</keyword>
<feature type="non-terminal residue" evidence="2">
    <location>
        <position position="222"/>
    </location>
</feature>
<keyword evidence="1" id="KW-0812">Transmembrane</keyword>
<keyword evidence="1" id="KW-1133">Transmembrane helix</keyword>
<dbReference type="InterPro" id="IPR051085">
    <property type="entry name" value="MB_O-acyltransferase"/>
</dbReference>
<dbReference type="PANTHER" id="PTHR13285:SF18">
    <property type="entry name" value="PROTEIN-CYSTEINE N-PALMITOYLTRANSFERASE RASP"/>
    <property type="match status" value="1"/>
</dbReference>
<evidence type="ECO:0000313" key="3">
    <source>
        <dbReference type="Proteomes" id="UP000782880"/>
    </source>
</evidence>
<dbReference type="Proteomes" id="UP000782880">
    <property type="component" value="Unassembled WGS sequence"/>
</dbReference>
<name>A0A921LNW3_9FIRM</name>
<evidence type="ECO:0000313" key="2">
    <source>
        <dbReference type="EMBL" id="HJG28195.1"/>
    </source>
</evidence>
<proteinExistence type="predicted"/>
<feature type="transmembrane region" description="Helical" evidence="1">
    <location>
        <begin position="20"/>
        <end position="39"/>
    </location>
</feature>
<feature type="transmembrane region" description="Helical" evidence="1">
    <location>
        <begin position="132"/>
        <end position="149"/>
    </location>
</feature>
<feature type="transmembrane region" description="Helical" evidence="1">
    <location>
        <begin position="67"/>
        <end position="86"/>
    </location>
</feature>
<sequence>MTITWEQVLAFLSEDQTMTITSLLFLAFFAATALIHYALPRIARPYFLLAASYAFFCYDPANRPLVWVLLGATLVTWLCGLIIGRIKSKPVRIIALLVAIAGGIGVLIYYKYWNLLADSLGGSWLSHRDNLLAPLGLSYFTFAALSYTIDVYKRRCRVETNPFHYALFVSFFPTLINGPIERYPQLRPQIQKSRRFSYNRCAGGAFRMLWGYTKKMVLADNL</sequence>
<dbReference type="EMBL" id="DYVE01000158">
    <property type="protein sequence ID" value="HJG28195.1"/>
    <property type="molecule type" value="Genomic_DNA"/>
</dbReference>
<protein>
    <submittedName>
        <fullName evidence="2">Uncharacterized protein</fullName>
    </submittedName>
</protein>
<evidence type="ECO:0000256" key="1">
    <source>
        <dbReference type="SAM" id="Phobius"/>
    </source>
</evidence>
<dbReference type="PANTHER" id="PTHR13285">
    <property type="entry name" value="ACYLTRANSFERASE"/>
    <property type="match status" value="1"/>
</dbReference>
<accession>A0A921LNW3</accession>
<gene>
    <name evidence="2" type="ORF">K8V20_06080</name>
</gene>
<feature type="transmembrane region" description="Helical" evidence="1">
    <location>
        <begin position="93"/>
        <end position="112"/>
    </location>
</feature>
<dbReference type="GO" id="GO:0016746">
    <property type="term" value="F:acyltransferase activity"/>
    <property type="evidence" value="ECO:0007669"/>
    <property type="project" value="TreeGrafter"/>
</dbReference>
<dbReference type="AlphaFoldDB" id="A0A921LNW3"/>
<comment type="caution">
    <text evidence="2">The sequence shown here is derived from an EMBL/GenBank/DDBJ whole genome shotgun (WGS) entry which is preliminary data.</text>
</comment>
<reference evidence="2" key="1">
    <citation type="journal article" date="2021" name="PeerJ">
        <title>Extensive microbial diversity within the chicken gut microbiome revealed by metagenomics and culture.</title>
        <authorList>
            <person name="Gilroy R."/>
            <person name="Ravi A."/>
            <person name="Getino M."/>
            <person name="Pursley I."/>
            <person name="Horton D.L."/>
            <person name="Alikhan N.F."/>
            <person name="Baker D."/>
            <person name="Gharbi K."/>
            <person name="Hall N."/>
            <person name="Watson M."/>
            <person name="Adriaenssens E.M."/>
            <person name="Foster-Nyarko E."/>
            <person name="Jarju S."/>
            <person name="Secka A."/>
            <person name="Antonio M."/>
            <person name="Oren A."/>
            <person name="Chaudhuri R.R."/>
            <person name="La Ragione R."/>
            <person name="Hildebrand F."/>
            <person name="Pallen M.J."/>
        </authorList>
    </citation>
    <scope>NUCLEOTIDE SEQUENCE</scope>
    <source>
        <strain evidence="2">ChiBcec21-2208</strain>
    </source>
</reference>